<dbReference type="SMART" id="SM00895">
    <property type="entry name" value="FCD"/>
    <property type="match status" value="1"/>
</dbReference>
<comment type="caution">
    <text evidence="5">The sequence shown here is derived from an EMBL/GenBank/DDBJ whole genome shotgun (WGS) entry which is preliminary data.</text>
</comment>
<dbReference type="InterPro" id="IPR036388">
    <property type="entry name" value="WH-like_DNA-bd_sf"/>
</dbReference>
<evidence type="ECO:0000256" key="1">
    <source>
        <dbReference type="ARBA" id="ARBA00023015"/>
    </source>
</evidence>
<accession>A0ABV7DMM1</accession>
<gene>
    <name evidence="5" type="ORF">ACFOHH_20475</name>
</gene>
<dbReference type="PANTHER" id="PTHR43537:SF45">
    <property type="entry name" value="GNTR FAMILY REGULATORY PROTEIN"/>
    <property type="match status" value="1"/>
</dbReference>
<dbReference type="RefSeq" id="WP_257314621.1">
    <property type="nucleotide sequence ID" value="NZ_JANFDG010000007.1"/>
</dbReference>
<reference evidence="6" key="1">
    <citation type="journal article" date="2019" name="Int. J. Syst. Evol. Microbiol.">
        <title>The Global Catalogue of Microorganisms (GCM) 10K type strain sequencing project: providing services to taxonomists for standard genome sequencing and annotation.</title>
        <authorList>
            <consortium name="The Broad Institute Genomics Platform"/>
            <consortium name="The Broad Institute Genome Sequencing Center for Infectious Disease"/>
            <person name="Wu L."/>
            <person name="Ma J."/>
        </authorList>
    </citation>
    <scope>NUCLEOTIDE SEQUENCE [LARGE SCALE GENOMIC DNA]</scope>
    <source>
        <strain evidence="6">KCTC 52677</strain>
    </source>
</reference>
<dbReference type="InterPro" id="IPR011711">
    <property type="entry name" value="GntR_C"/>
</dbReference>
<keyword evidence="3" id="KW-0804">Transcription</keyword>
<dbReference type="InterPro" id="IPR008920">
    <property type="entry name" value="TF_FadR/GntR_C"/>
</dbReference>
<feature type="domain" description="HTH gntR-type" evidence="4">
    <location>
        <begin position="10"/>
        <end position="77"/>
    </location>
</feature>
<dbReference type="InterPro" id="IPR000524">
    <property type="entry name" value="Tscrpt_reg_HTH_GntR"/>
</dbReference>
<dbReference type="SUPFAM" id="SSF46785">
    <property type="entry name" value="Winged helix' DNA-binding domain"/>
    <property type="match status" value="1"/>
</dbReference>
<dbReference type="EMBL" id="JBHRSP010000034">
    <property type="protein sequence ID" value="MFC3075498.1"/>
    <property type="molecule type" value="Genomic_DNA"/>
</dbReference>
<dbReference type="InterPro" id="IPR036390">
    <property type="entry name" value="WH_DNA-bd_sf"/>
</dbReference>
<dbReference type="Gene3D" id="1.10.10.10">
    <property type="entry name" value="Winged helix-like DNA-binding domain superfamily/Winged helix DNA-binding domain"/>
    <property type="match status" value="1"/>
</dbReference>
<dbReference type="Pfam" id="PF00392">
    <property type="entry name" value="GntR"/>
    <property type="match status" value="1"/>
</dbReference>
<dbReference type="Proteomes" id="UP001595377">
    <property type="component" value="Unassembled WGS sequence"/>
</dbReference>
<keyword evidence="6" id="KW-1185">Reference proteome</keyword>
<keyword evidence="1" id="KW-0805">Transcription regulation</keyword>
<proteinExistence type="predicted"/>
<organism evidence="5 6">
    <name type="scientific">Shinella pollutisoli</name>
    <dbReference type="NCBI Taxonomy" id="2250594"/>
    <lineage>
        <taxon>Bacteria</taxon>
        <taxon>Pseudomonadati</taxon>
        <taxon>Pseudomonadota</taxon>
        <taxon>Alphaproteobacteria</taxon>
        <taxon>Hyphomicrobiales</taxon>
        <taxon>Rhizobiaceae</taxon>
        <taxon>Shinella</taxon>
    </lineage>
</organism>
<protein>
    <submittedName>
        <fullName evidence="5">GntR family transcriptional regulator</fullName>
    </submittedName>
</protein>
<dbReference type="Pfam" id="PF07729">
    <property type="entry name" value="FCD"/>
    <property type="match status" value="1"/>
</dbReference>
<dbReference type="PANTHER" id="PTHR43537">
    <property type="entry name" value="TRANSCRIPTIONAL REGULATOR, GNTR FAMILY"/>
    <property type="match status" value="1"/>
</dbReference>
<evidence type="ECO:0000256" key="3">
    <source>
        <dbReference type="ARBA" id="ARBA00023163"/>
    </source>
</evidence>
<keyword evidence="2" id="KW-0238">DNA-binding</keyword>
<evidence type="ECO:0000313" key="6">
    <source>
        <dbReference type="Proteomes" id="UP001595377"/>
    </source>
</evidence>
<evidence type="ECO:0000313" key="5">
    <source>
        <dbReference type="EMBL" id="MFC3075498.1"/>
    </source>
</evidence>
<dbReference type="SMART" id="SM00345">
    <property type="entry name" value="HTH_GNTR"/>
    <property type="match status" value="1"/>
</dbReference>
<dbReference type="Gene3D" id="1.20.120.530">
    <property type="entry name" value="GntR ligand-binding domain-like"/>
    <property type="match status" value="1"/>
</dbReference>
<dbReference type="SUPFAM" id="SSF48008">
    <property type="entry name" value="GntR ligand-binding domain-like"/>
    <property type="match status" value="1"/>
</dbReference>
<evidence type="ECO:0000256" key="2">
    <source>
        <dbReference type="ARBA" id="ARBA00023125"/>
    </source>
</evidence>
<name>A0ABV7DMM1_9HYPH</name>
<dbReference type="PROSITE" id="PS50949">
    <property type="entry name" value="HTH_GNTR"/>
    <property type="match status" value="1"/>
</dbReference>
<evidence type="ECO:0000259" key="4">
    <source>
        <dbReference type="PROSITE" id="PS50949"/>
    </source>
</evidence>
<sequence>MANAQILMHESLRGQALHILKTRVLMGDFKAGEIYSSTAIAQELGVSNSPIREALLSLVDLGLMEAVRNRGFRVVEFDEASRRKIIEIRLMLEVPTVVKVLGVRDRIAAKRDEIEDFLAEIEACAEKGDFVGYLAADRKFHLAIIEVLENEYLNDIIGQLRDQTRLYGLKNVYASGRLVREAETHRELFHAILNGSAEEVAQMMADHIRANAEDSYQPTAVHILVNGWEAAEEGRVSNLTAAT</sequence>